<dbReference type="InterPro" id="IPR007110">
    <property type="entry name" value="Ig-like_dom"/>
</dbReference>
<dbReference type="SMART" id="SM00408">
    <property type="entry name" value="IGc2"/>
    <property type="match status" value="1"/>
</dbReference>
<dbReference type="GO" id="GO:0050808">
    <property type="term" value="P:synapse organization"/>
    <property type="evidence" value="ECO:0007669"/>
    <property type="project" value="TreeGrafter"/>
</dbReference>
<dbReference type="GO" id="GO:0005886">
    <property type="term" value="C:plasma membrane"/>
    <property type="evidence" value="ECO:0007669"/>
    <property type="project" value="TreeGrafter"/>
</dbReference>
<organism evidence="6 7">
    <name type="scientific">Amphimedon queenslandica</name>
    <name type="common">Sponge</name>
    <dbReference type="NCBI Taxonomy" id="400682"/>
    <lineage>
        <taxon>Eukaryota</taxon>
        <taxon>Metazoa</taxon>
        <taxon>Porifera</taxon>
        <taxon>Demospongiae</taxon>
        <taxon>Heteroscleromorpha</taxon>
        <taxon>Haplosclerida</taxon>
        <taxon>Niphatidae</taxon>
        <taxon>Amphimedon</taxon>
    </lineage>
</organism>
<dbReference type="RefSeq" id="XP_019849017.1">
    <property type="nucleotide sequence ID" value="XM_019993458.1"/>
</dbReference>
<evidence type="ECO:0000256" key="4">
    <source>
        <dbReference type="SAM" id="Phobius"/>
    </source>
</evidence>
<keyword evidence="4" id="KW-0812">Transmembrane</keyword>
<dbReference type="InterPro" id="IPR013783">
    <property type="entry name" value="Ig-like_fold"/>
</dbReference>
<feature type="region of interest" description="Disordered" evidence="3">
    <location>
        <begin position="561"/>
        <end position="633"/>
    </location>
</feature>
<dbReference type="GO" id="GO:0007156">
    <property type="term" value="P:homophilic cell adhesion via plasma membrane adhesion molecules"/>
    <property type="evidence" value="ECO:0007669"/>
    <property type="project" value="TreeGrafter"/>
</dbReference>
<dbReference type="PROSITE" id="PS50835">
    <property type="entry name" value="IG_LIKE"/>
    <property type="match status" value="2"/>
</dbReference>
<dbReference type="Gene3D" id="2.60.40.10">
    <property type="entry name" value="Immunoglobulins"/>
    <property type="match status" value="1"/>
</dbReference>
<accession>A0AAN0IWT5</accession>
<dbReference type="PANTHER" id="PTHR45080">
    <property type="entry name" value="CONTACTIN 5"/>
    <property type="match status" value="1"/>
</dbReference>
<evidence type="ECO:0000313" key="6">
    <source>
        <dbReference type="EnsemblMetazoa" id="XP_019849017.1"/>
    </source>
</evidence>
<sequence length="751" mass="81386">MINKTNRKDKMGILSLCLFFLVFIVYLVLGVDGVQIASEKRVMPFINRVYLQCRGDEGANLSGSALFYRSQYSGGPKELVGAASPVGTDAEPTPTVLLLYLTPSTEGVYTCVDNVTNTTSSNSISLVAFPYLSPSFTLPQVTTVPIGQISPPLSCGFPLGSLSQYYRVEWWRGTAKLDTTSNNTKYQVLSDLSLIVNGADTRDASSGYYCKILVRNAHETVTYENMSPDLTLKVTDPLTLNSSLINTALGIGRSVSFTCSAEGIPRPLIKWLIGGASPSTNPRYSVQEEVNSSLTTYITTSTLTISSTSTHDSGSIECIAASFSSSNDIIIQSDSIQLAILAPFVAVPSLSVNQNGGLSLSIDFPSVVPVLFSLNIRYVSTVDTNNNYETTLSSVSFSNIGSITSYNIPTDKMPTFTSFRAQVAVSAFKYNGQYSGLSNAVSLDLPTTSSTSSTPIITTESSTSNDDCSCDSPTSLYVVIAVLVIVLSMLFVCMMMVILMLSCKNRAVSHDPRILGYQDEGRNSDLNPIYSEVKTDSKKDTLHTCTCSGICTCNESRYRSHPGSLPMSSLNGSIRSKDLKSSKELEKEHNLNEEQKNTEKGPTVMEDKDSESKTKDETHRDTAATPPSDSVLTMHSLENSLKKIGASDLQLTDVPATSDDVSNKLPETPTTTRPPSSLSSDETKEETETNTISVQTSLRMFQPNVPLQPSHFPSYSEISKETEGGSKEKDYPVSPTSSDELSEWDIINPQS</sequence>
<dbReference type="InterPro" id="IPR036179">
    <property type="entry name" value="Ig-like_dom_sf"/>
</dbReference>
<dbReference type="InterPro" id="IPR003598">
    <property type="entry name" value="Ig_sub2"/>
</dbReference>
<protein>
    <recommendedName>
        <fullName evidence="5">Ig-like domain-containing protein</fullName>
    </recommendedName>
</protein>
<dbReference type="InterPro" id="IPR050958">
    <property type="entry name" value="Cell_Adh-Cytoskel_Orgn"/>
</dbReference>
<dbReference type="SUPFAM" id="SSF48726">
    <property type="entry name" value="Immunoglobulin"/>
    <property type="match status" value="1"/>
</dbReference>
<feature type="compositionally biased region" description="Basic and acidic residues" evidence="3">
    <location>
        <begin position="575"/>
        <end position="622"/>
    </location>
</feature>
<dbReference type="SMART" id="SM00409">
    <property type="entry name" value="IG"/>
    <property type="match status" value="1"/>
</dbReference>
<reference evidence="7" key="1">
    <citation type="journal article" date="2010" name="Nature">
        <title>The Amphimedon queenslandica genome and the evolution of animal complexity.</title>
        <authorList>
            <person name="Srivastava M."/>
            <person name="Simakov O."/>
            <person name="Chapman J."/>
            <person name="Fahey B."/>
            <person name="Gauthier M.E."/>
            <person name="Mitros T."/>
            <person name="Richards G.S."/>
            <person name="Conaco C."/>
            <person name="Dacre M."/>
            <person name="Hellsten U."/>
            <person name="Larroux C."/>
            <person name="Putnam N.H."/>
            <person name="Stanke M."/>
            <person name="Adamska M."/>
            <person name="Darling A."/>
            <person name="Degnan S.M."/>
            <person name="Oakley T.H."/>
            <person name="Plachetzki D.C."/>
            <person name="Zhai Y."/>
            <person name="Adamski M."/>
            <person name="Calcino A."/>
            <person name="Cummins S.F."/>
            <person name="Goodstein D.M."/>
            <person name="Harris C."/>
            <person name="Jackson D.J."/>
            <person name="Leys S.P."/>
            <person name="Shu S."/>
            <person name="Woodcroft B.J."/>
            <person name="Vervoort M."/>
            <person name="Kosik K.S."/>
            <person name="Manning G."/>
            <person name="Degnan B.M."/>
            <person name="Rokhsar D.S."/>
        </authorList>
    </citation>
    <scope>NUCLEOTIDE SEQUENCE [LARGE SCALE GENOMIC DNA]</scope>
</reference>
<feature type="domain" description="Ig-like" evidence="5">
    <location>
        <begin position="130"/>
        <end position="222"/>
    </location>
</feature>
<evidence type="ECO:0000259" key="5">
    <source>
        <dbReference type="PROSITE" id="PS50835"/>
    </source>
</evidence>
<keyword evidence="4" id="KW-0472">Membrane</keyword>
<feature type="region of interest" description="Disordered" evidence="3">
    <location>
        <begin position="645"/>
        <end position="751"/>
    </location>
</feature>
<keyword evidence="7" id="KW-1185">Reference proteome</keyword>
<dbReference type="PANTHER" id="PTHR45080:SF8">
    <property type="entry name" value="IG-LIKE DOMAIN-CONTAINING PROTEIN"/>
    <property type="match status" value="1"/>
</dbReference>
<feature type="transmembrane region" description="Helical" evidence="4">
    <location>
        <begin position="476"/>
        <end position="501"/>
    </location>
</feature>
<dbReference type="Pfam" id="PF13927">
    <property type="entry name" value="Ig_3"/>
    <property type="match status" value="1"/>
</dbReference>
<keyword evidence="4" id="KW-1133">Transmembrane helix</keyword>
<evidence type="ECO:0000313" key="7">
    <source>
        <dbReference type="Proteomes" id="UP000007879"/>
    </source>
</evidence>
<evidence type="ECO:0000256" key="1">
    <source>
        <dbReference type="ARBA" id="ARBA00022729"/>
    </source>
</evidence>
<name>A0AAN0IWT5_AMPQE</name>
<feature type="compositionally biased region" description="Basic and acidic residues" evidence="3">
    <location>
        <begin position="718"/>
        <end position="731"/>
    </location>
</feature>
<proteinExistence type="predicted"/>
<evidence type="ECO:0000256" key="3">
    <source>
        <dbReference type="SAM" id="MobiDB-lite"/>
    </source>
</evidence>
<feature type="domain" description="Ig-like" evidence="5">
    <location>
        <begin position="228"/>
        <end position="337"/>
    </location>
</feature>
<evidence type="ECO:0000256" key="2">
    <source>
        <dbReference type="ARBA" id="ARBA00023157"/>
    </source>
</evidence>
<keyword evidence="2" id="KW-1015">Disulfide bond</keyword>
<keyword evidence="1" id="KW-0732">Signal</keyword>
<dbReference type="EnsemblMetazoa" id="XM_019993458.1">
    <property type="protein sequence ID" value="XP_019849017.1"/>
    <property type="gene ID" value="LOC105316810"/>
</dbReference>
<dbReference type="GeneID" id="105316810"/>
<dbReference type="Proteomes" id="UP000007879">
    <property type="component" value="Unassembled WGS sequence"/>
</dbReference>
<reference evidence="6" key="2">
    <citation type="submission" date="2024-06" db="UniProtKB">
        <authorList>
            <consortium name="EnsemblMetazoa"/>
        </authorList>
    </citation>
    <scope>IDENTIFICATION</scope>
</reference>
<dbReference type="KEGG" id="aqu:105316810"/>
<dbReference type="AlphaFoldDB" id="A0AAN0IWT5"/>
<feature type="compositionally biased region" description="Polar residues" evidence="3">
    <location>
        <begin position="689"/>
        <end position="717"/>
    </location>
</feature>
<dbReference type="InterPro" id="IPR003599">
    <property type="entry name" value="Ig_sub"/>
</dbReference>
<feature type="compositionally biased region" description="Low complexity" evidence="3">
    <location>
        <begin position="666"/>
        <end position="680"/>
    </location>
</feature>